<dbReference type="RefSeq" id="WP_105513262.1">
    <property type="nucleotide sequence ID" value="NZ_PVEP01000001.1"/>
</dbReference>
<dbReference type="Proteomes" id="UP000238338">
    <property type="component" value="Unassembled WGS sequence"/>
</dbReference>
<evidence type="ECO:0008006" key="4">
    <source>
        <dbReference type="Google" id="ProtNLM"/>
    </source>
</evidence>
<proteinExistence type="predicted"/>
<organism evidence="2 3">
    <name type="scientific">Albidovulum denitrificans</name>
    <dbReference type="NCBI Taxonomy" id="404881"/>
    <lineage>
        <taxon>Bacteria</taxon>
        <taxon>Pseudomonadati</taxon>
        <taxon>Pseudomonadota</taxon>
        <taxon>Alphaproteobacteria</taxon>
        <taxon>Rhodobacterales</taxon>
        <taxon>Paracoccaceae</taxon>
        <taxon>Albidovulum</taxon>
    </lineage>
</organism>
<keyword evidence="1" id="KW-0812">Transmembrane</keyword>
<keyword evidence="3" id="KW-1185">Reference proteome</keyword>
<comment type="caution">
    <text evidence="2">The sequence shown here is derived from an EMBL/GenBank/DDBJ whole genome shotgun (WGS) entry which is preliminary data.</text>
</comment>
<gene>
    <name evidence="2" type="ORF">LX70_00877</name>
</gene>
<protein>
    <recommendedName>
        <fullName evidence="4">TadE-like protein</fullName>
    </recommendedName>
</protein>
<accession>A0A2S8SE16</accession>
<feature type="transmembrane region" description="Helical" evidence="1">
    <location>
        <begin position="27"/>
        <end position="49"/>
    </location>
</feature>
<dbReference type="OrthoDB" id="7907064at2"/>
<keyword evidence="1" id="KW-1133">Transmembrane helix</keyword>
<name>A0A2S8SE16_9RHOB</name>
<keyword evidence="1" id="KW-0472">Membrane</keyword>
<sequence>MATLMSRLKLRLIRGAREEDGTATIPFLLFLPFFMMLVISSLEMGMLMLRHVMLERGLDMAVRDLRLGIFKGDYDEFKDLVCKNAAFLPDCKNAIVVELQPVSTTTWAPLNSAAICVDRNEPLKPLNNPFITGAGDQLMLVRACAIFDPIVPTTGLGLHLPKDASGGYWLVTSSAFVNEPEPGT</sequence>
<evidence type="ECO:0000313" key="2">
    <source>
        <dbReference type="EMBL" id="PQV59056.1"/>
    </source>
</evidence>
<evidence type="ECO:0000256" key="1">
    <source>
        <dbReference type="SAM" id="Phobius"/>
    </source>
</evidence>
<evidence type="ECO:0000313" key="3">
    <source>
        <dbReference type="Proteomes" id="UP000238338"/>
    </source>
</evidence>
<reference evidence="2 3" key="1">
    <citation type="submission" date="2018-02" db="EMBL/GenBank/DDBJ databases">
        <title>Genomic Encyclopedia of Archaeal and Bacterial Type Strains, Phase II (KMG-II): from individual species to whole genera.</title>
        <authorList>
            <person name="Goeker M."/>
        </authorList>
    </citation>
    <scope>NUCLEOTIDE SEQUENCE [LARGE SCALE GENOMIC DNA]</scope>
    <source>
        <strain evidence="2 3">DSM 18921</strain>
    </source>
</reference>
<dbReference type="AlphaFoldDB" id="A0A2S8SE16"/>
<dbReference type="EMBL" id="PVEP01000001">
    <property type="protein sequence ID" value="PQV59056.1"/>
    <property type="molecule type" value="Genomic_DNA"/>
</dbReference>